<feature type="compositionally biased region" description="Low complexity" evidence="1">
    <location>
        <begin position="76"/>
        <end position="121"/>
    </location>
</feature>
<evidence type="ECO:0000256" key="1">
    <source>
        <dbReference type="SAM" id="MobiDB-lite"/>
    </source>
</evidence>
<dbReference type="EMBL" id="CP104214">
    <property type="protein sequence ID" value="UWX69928.1"/>
    <property type="molecule type" value="Genomic_DNA"/>
</dbReference>
<dbReference type="RefSeq" id="WP_260531297.1">
    <property type="nucleotide sequence ID" value="NZ_CP104214.1"/>
</dbReference>
<sequence length="166" mass="16427">MLRWLIAILLVANLVALAAIQGLFGPPPAAGAREPWHLTQQVRPQALHTTAVAQAAEQPVVGGPISSAPIESQPLAASSADAASGDGAASAPTPGSAPGSAPAVPAAPSATSAPSASTSPPHLARLEHLAPLAAVTLAVAPAALAEGKRRRAAASRPVKPHHKLRA</sequence>
<dbReference type="AlphaFoldDB" id="A0AB38TTF1"/>
<organism evidence="2 3">
    <name type="scientific">Burkholderia gladioli</name>
    <name type="common">Pseudomonas marginata</name>
    <name type="synonym">Phytomonas marginata</name>
    <dbReference type="NCBI Taxonomy" id="28095"/>
    <lineage>
        <taxon>Bacteria</taxon>
        <taxon>Pseudomonadati</taxon>
        <taxon>Pseudomonadota</taxon>
        <taxon>Betaproteobacteria</taxon>
        <taxon>Burkholderiales</taxon>
        <taxon>Burkholderiaceae</taxon>
        <taxon>Burkholderia</taxon>
    </lineage>
</organism>
<feature type="region of interest" description="Disordered" evidence="1">
    <location>
        <begin position="63"/>
        <end position="121"/>
    </location>
</feature>
<protein>
    <submittedName>
        <fullName evidence="2">Uncharacterized protein</fullName>
    </submittedName>
</protein>
<gene>
    <name evidence="2" type="ORF">NYZ96_17325</name>
</gene>
<evidence type="ECO:0000313" key="3">
    <source>
        <dbReference type="Proteomes" id="UP001059745"/>
    </source>
</evidence>
<name>A0AB38TTF1_BURGA</name>
<evidence type="ECO:0000313" key="2">
    <source>
        <dbReference type="EMBL" id="UWX69928.1"/>
    </source>
</evidence>
<accession>A0AB38TTF1</accession>
<reference evidence="2" key="1">
    <citation type="submission" date="2022-09" db="EMBL/GenBank/DDBJ databases">
        <title>Genomic of Burkholderia gladioli.</title>
        <authorList>
            <person name="Wu H."/>
        </authorList>
    </citation>
    <scope>NUCLEOTIDE SEQUENCE</scope>
    <source>
        <strain evidence="2">ZN-S4</strain>
    </source>
</reference>
<proteinExistence type="predicted"/>
<dbReference type="Proteomes" id="UP001059745">
    <property type="component" value="Chromosome 1"/>
</dbReference>